<keyword evidence="1" id="KW-0732">Signal</keyword>
<proteinExistence type="predicted"/>
<dbReference type="Proteomes" id="UP001596023">
    <property type="component" value="Unassembled WGS sequence"/>
</dbReference>
<protein>
    <submittedName>
        <fullName evidence="2">LamG-like jellyroll fold domain-containing protein</fullName>
    </submittedName>
</protein>
<reference evidence="3" key="1">
    <citation type="journal article" date="2019" name="Int. J. Syst. Evol. Microbiol.">
        <title>The Global Catalogue of Microorganisms (GCM) 10K type strain sequencing project: providing services to taxonomists for standard genome sequencing and annotation.</title>
        <authorList>
            <consortium name="The Broad Institute Genomics Platform"/>
            <consortium name="The Broad Institute Genome Sequencing Center for Infectious Disease"/>
            <person name="Wu L."/>
            <person name="Ma J."/>
        </authorList>
    </citation>
    <scope>NUCLEOTIDE SEQUENCE [LARGE SCALE GENOMIC DNA]</scope>
    <source>
        <strain evidence="3">CCUG 66188</strain>
    </source>
</reference>
<dbReference type="RefSeq" id="WP_379994290.1">
    <property type="nucleotide sequence ID" value="NZ_JBHSGN010000044.1"/>
</dbReference>
<keyword evidence="3" id="KW-1185">Reference proteome</keyword>
<dbReference type="Pfam" id="PF13385">
    <property type="entry name" value="Laminin_G_3"/>
    <property type="match status" value="1"/>
</dbReference>
<feature type="chain" id="PRO_5046871280" evidence="1">
    <location>
        <begin position="22"/>
        <end position="597"/>
    </location>
</feature>
<evidence type="ECO:0000256" key="1">
    <source>
        <dbReference type="SAM" id="SignalP"/>
    </source>
</evidence>
<feature type="signal peptide" evidence="1">
    <location>
        <begin position="1"/>
        <end position="21"/>
    </location>
</feature>
<accession>A0ABV9KS82</accession>
<evidence type="ECO:0000313" key="2">
    <source>
        <dbReference type="EMBL" id="MFC4673062.1"/>
    </source>
</evidence>
<gene>
    <name evidence="2" type="ORF">ACFO6W_05105</name>
</gene>
<name>A0ABV9KS82_9BACT</name>
<dbReference type="Gene3D" id="2.60.120.200">
    <property type="match status" value="1"/>
</dbReference>
<dbReference type="SUPFAM" id="SSF49899">
    <property type="entry name" value="Concanavalin A-like lectins/glucanases"/>
    <property type="match status" value="1"/>
</dbReference>
<evidence type="ECO:0000313" key="3">
    <source>
        <dbReference type="Proteomes" id="UP001596023"/>
    </source>
</evidence>
<dbReference type="InterPro" id="IPR013320">
    <property type="entry name" value="ConA-like_dom_sf"/>
</dbReference>
<organism evidence="2 3">
    <name type="scientific">Dysgonomonas termitidis</name>
    <dbReference type="NCBI Taxonomy" id="1516126"/>
    <lineage>
        <taxon>Bacteria</taxon>
        <taxon>Pseudomonadati</taxon>
        <taxon>Bacteroidota</taxon>
        <taxon>Bacteroidia</taxon>
        <taxon>Bacteroidales</taxon>
        <taxon>Dysgonomonadaceae</taxon>
        <taxon>Dysgonomonas</taxon>
    </lineage>
</organism>
<sequence>MQKVKKWAPLIMAAFTILLCASCQDWGETDPPSGNQVYPKLEKIVTYSFEEEIDPAIIQLYAYSDGNTPALANDEERKSSVLHLNGGYAHINNPLNSVKVQNGVSLTFWMKQVVQTGENSGQDLEGALFSFQNENGTQKFFFTANGWLSYDGVDGKYEDNNPSGYKTGLLTAGEWHYVAMTIRDNGYVVYVDGQKKIDKEVTGFDFSKIVQFMASVPSLYLGYGSGAETQEWMLDDLTIYRNQITDSQIKVPGTGGEEEENNYIIVGNEDMSTPWWSAFSDLVTMQGDQTMHFGFYNYTNGVNNWHNWALVLTNGKNRDEAGYAEYFVLRADAWENISFSGTNITSDYNWDTFTTDMKGAYVDLTIKRTSNRIDVTAITTTTSGTVYTMNYFYEGTLASSIGSFLTCEGAYLAIDPETVYVGQQYAPDTYLVGPADLSAGWWSYFSNFSLIKTNPFVYTFINNTSGAANWNNWLLVVTNGKDRGEAGYAEYFVLRADAFGWGPEGSGYNAANISASYDWDSFTTQMKGAYCMIILRRSGNRLDMTAKVTTADGVKLGDYTFFYEGITTTDVGAFLTVEGASLNMRTVGYYPFLNAAE</sequence>
<comment type="caution">
    <text evidence="2">The sequence shown here is derived from an EMBL/GenBank/DDBJ whole genome shotgun (WGS) entry which is preliminary data.</text>
</comment>
<dbReference type="EMBL" id="JBHSGN010000044">
    <property type="protein sequence ID" value="MFC4673062.1"/>
    <property type="molecule type" value="Genomic_DNA"/>
</dbReference>